<evidence type="ECO:0000259" key="2">
    <source>
        <dbReference type="Pfam" id="PF21348"/>
    </source>
</evidence>
<organism evidence="3 4">
    <name type="scientific">Mucilaginibacter dorajii</name>
    <dbReference type="NCBI Taxonomy" id="692994"/>
    <lineage>
        <taxon>Bacteria</taxon>
        <taxon>Pseudomonadati</taxon>
        <taxon>Bacteroidota</taxon>
        <taxon>Sphingobacteriia</taxon>
        <taxon>Sphingobacteriales</taxon>
        <taxon>Sphingobacteriaceae</taxon>
        <taxon>Mucilaginibacter</taxon>
    </lineage>
</organism>
<dbReference type="Proteomes" id="UP001500742">
    <property type="component" value="Unassembled WGS sequence"/>
</dbReference>
<dbReference type="Gene3D" id="2.60.40.10">
    <property type="entry name" value="Immunoglobulins"/>
    <property type="match status" value="1"/>
</dbReference>
<keyword evidence="4" id="KW-1185">Reference proteome</keyword>
<dbReference type="EMBL" id="BAAAZC010000031">
    <property type="protein sequence ID" value="GAA3990512.1"/>
    <property type="molecule type" value="Genomic_DNA"/>
</dbReference>
<dbReference type="InterPro" id="IPR013783">
    <property type="entry name" value="Ig-like_fold"/>
</dbReference>
<accession>A0ABP7R062</accession>
<dbReference type="Pfam" id="PF21348">
    <property type="entry name" value="RGL11_C"/>
    <property type="match status" value="1"/>
</dbReference>
<dbReference type="PANTHER" id="PTHR43118:SF1">
    <property type="entry name" value="RHAMNOGALACTURONAN LYASE (EUROFUNG)"/>
    <property type="match status" value="1"/>
</dbReference>
<evidence type="ECO:0000313" key="3">
    <source>
        <dbReference type="EMBL" id="GAA3990512.1"/>
    </source>
</evidence>
<dbReference type="PANTHER" id="PTHR43118">
    <property type="entry name" value="RHAMNOGALACTURONAN LYASE (EUROFUNG)"/>
    <property type="match status" value="1"/>
</dbReference>
<dbReference type="InterPro" id="IPR028994">
    <property type="entry name" value="Integrin_alpha_N"/>
</dbReference>
<keyword evidence="3" id="KW-0456">Lyase</keyword>
<dbReference type="Pfam" id="PF18370">
    <property type="entry name" value="RGI_lyase"/>
    <property type="match status" value="1"/>
</dbReference>
<name>A0ABP7R062_9SPHI</name>
<evidence type="ECO:0000259" key="1">
    <source>
        <dbReference type="Pfam" id="PF18370"/>
    </source>
</evidence>
<protein>
    <submittedName>
        <fullName evidence="3">Rhamnogalacturonan lyase</fullName>
    </submittedName>
</protein>
<evidence type="ECO:0000313" key="4">
    <source>
        <dbReference type="Proteomes" id="UP001500742"/>
    </source>
</evidence>
<dbReference type="InterPro" id="IPR049366">
    <property type="entry name" value="RGL11_C"/>
</dbReference>
<comment type="caution">
    <text evidence="3">The sequence shown here is derived from an EMBL/GenBank/DDBJ whole genome shotgun (WGS) entry which is preliminary data.</text>
</comment>
<gene>
    <name evidence="3" type="primary">rhgW</name>
    <name evidence="3" type="ORF">GCM10022210_50160</name>
</gene>
<reference evidence="4" key="1">
    <citation type="journal article" date="2019" name="Int. J. Syst. Evol. Microbiol.">
        <title>The Global Catalogue of Microorganisms (GCM) 10K type strain sequencing project: providing services to taxonomists for standard genome sequencing and annotation.</title>
        <authorList>
            <consortium name="The Broad Institute Genomics Platform"/>
            <consortium name="The Broad Institute Genome Sequencing Center for Infectious Disease"/>
            <person name="Wu L."/>
            <person name="Ma J."/>
        </authorList>
    </citation>
    <scope>NUCLEOTIDE SEQUENCE [LARGE SCALE GENOMIC DNA]</scope>
    <source>
        <strain evidence="4">JCM 16601</strain>
    </source>
</reference>
<feature type="domain" description="Rhamnogalacturonan lyase family 11 C-terminal" evidence="2">
    <location>
        <begin position="99"/>
        <end position="601"/>
    </location>
</feature>
<dbReference type="SUPFAM" id="SSF69318">
    <property type="entry name" value="Integrin alpha N-terminal domain"/>
    <property type="match status" value="1"/>
</dbReference>
<dbReference type="CDD" id="cd10318">
    <property type="entry name" value="RGL11"/>
    <property type="match status" value="1"/>
</dbReference>
<proteinExistence type="predicted"/>
<feature type="domain" description="Rhamnogalacturonan I lyase beta-sheet" evidence="1">
    <location>
        <begin position="1"/>
        <end position="81"/>
    </location>
</feature>
<dbReference type="InterPro" id="IPR034641">
    <property type="entry name" value="RGL11"/>
</dbReference>
<dbReference type="GO" id="GO:0016829">
    <property type="term" value="F:lyase activity"/>
    <property type="evidence" value="ECO:0007669"/>
    <property type="project" value="UniProtKB-KW"/>
</dbReference>
<dbReference type="InterPro" id="IPR041624">
    <property type="entry name" value="RGI_lyase"/>
</dbReference>
<sequence length="616" mass="67587">MEYLKRGLIAMKYDDKHVFLSWRLLTSESEGIGFNIFREQKGQRIIKLNKLPLTQGTNYTDSTANLATDNTWYVEPVNKPASARSKPATILAGAAPKQYFSVPIQQPAGGTLDGRAYTYNANDATVADLDGDGEYEIILKWDPTNAQNPPQTGFTANQIIDAYKMDGTRLWRIDLGKNIRSGAAYTQVLVYDFDGDGKAELITKTADGTIDGKGKVIGNADKDWRTYDKTSGCYGKIVDGPEYLTVFEGKTGAALATKSYIPDRYPLNGWGGTGGNGGNDSTGGRPDRFTAGVAYLDGKHPNAFFVRGWYGRTVIAAWDWNAGKLSQRWVFDSKNRENPYSGMANHSVSVADVDGDGKDEICVGAMTVDDNGKGLYSTGFGHGDALHVAKMDPESNSVQVFGIHEIEDTLKTPPRPGVALFDAGTGKVRFAIGRNVDVGRGVAADIDPTHPGFENWGGPGGLRDLNGKTISDVVPSSTNFVVWWDADLTRELLDKNRIDKWDWNNNRTVNLLTATDCVANNGTKATPCLSADLFGDWREEVIWRTKDNKELRIYSTVIPTAYRFATLMQDPQYRTAVAGQNVGYNQPPHPGFYLGAGMHKVVKEPVTIVKQKQEKK</sequence>